<dbReference type="EMBL" id="JAIRBA010000071">
    <property type="protein sequence ID" value="MCG2420520.1"/>
    <property type="molecule type" value="Genomic_DNA"/>
</dbReference>
<comment type="caution">
    <text evidence="4">The sequence shown here is derived from an EMBL/GenBank/DDBJ whole genome shotgun (WGS) entry which is preliminary data.</text>
</comment>
<evidence type="ECO:0000313" key="4">
    <source>
        <dbReference type="EMBL" id="MCG2420520.1"/>
    </source>
</evidence>
<evidence type="ECO:0000256" key="2">
    <source>
        <dbReference type="ARBA" id="ARBA00022737"/>
    </source>
</evidence>
<dbReference type="GO" id="GO:0005975">
    <property type="term" value="P:carbohydrate metabolic process"/>
    <property type="evidence" value="ECO:0007669"/>
    <property type="project" value="UniProtKB-ARBA"/>
</dbReference>
<dbReference type="NCBIfam" id="TIGR04183">
    <property type="entry name" value="Por_Secre_tail"/>
    <property type="match status" value="1"/>
</dbReference>
<dbReference type="Proteomes" id="UP001139461">
    <property type="component" value="Unassembled WGS sequence"/>
</dbReference>
<dbReference type="Pfam" id="PF02494">
    <property type="entry name" value="HYR"/>
    <property type="match status" value="1"/>
</dbReference>
<evidence type="ECO:0000259" key="3">
    <source>
        <dbReference type="PROSITE" id="PS50825"/>
    </source>
</evidence>
<keyword evidence="1" id="KW-0732">Signal</keyword>
<dbReference type="GO" id="GO:0004553">
    <property type="term" value="F:hydrolase activity, hydrolyzing O-glycosyl compounds"/>
    <property type="evidence" value="ECO:0007669"/>
    <property type="project" value="UniProtKB-ARBA"/>
</dbReference>
<evidence type="ECO:0000256" key="1">
    <source>
        <dbReference type="ARBA" id="ARBA00022729"/>
    </source>
</evidence>
<proteinExistence type="predicted"/>
<evidence type="ECO:0000313" key="5">
    <source>
        <dbReference type="Proteomes" id="UP001139461"/>
    </source>
</evidence>
<dbReference type="RefSeq" id="WP_237604289.1">
    <property type="nucleotide sequence ID" value="NZ_JAIRBA010000071.1"/>
</dbReference>
<keyword evidence="5" id="KW-1185">Reference proteome</keyword>
<gene>
    <name evidence="4" type="ORF">K8089_15975</name>
</gene>
<dbReference type="InterPro" id="IPR013320">
    <property type="entry name" value="ConA-like_dom_sf"/>
</dbReference>
<dbReference type="InterPro" id="IPR013783">
    <property type="entry name" value="Ig-like_fold"/>
</dbReference>
<dbReference type="InterPro" id="IPR003410">
    <property type="entry name" value="HYR_dom"/>
</dbReference>
<name>A0A9X1QXF6_9FLAO</name>
<dbReference type="PANTHER" id="PTHR24273">
    <property type="entry name" value="FI04643P-RELATED"/>
    <property type="match status" value="1"/>
</dbReference>
<dbReference type="InterPro" id="IPR026444">
    <property type="entry name" value="Secre_tail"/>
</dbReference>
<dbReference type="AlphaFoldDB" id="A0A9X1QXF6"/>
<dbReference type="PANTHER" id="PTHR24273:SF32">
    <property type="entry name" value="HYALIN"/>
    <property type="match status" value="1"/>
</dbReference>
<dbReference type="PROSITE" id="PS50825">
    <property type="entry name" value="HYR"/>
    <property type="match status" value="1"/>
</dbReference>
<keyword evidence="2" id="KW-0677">Repeat</keyword>
<sequence>DVFLDANGVASISPNDLVTSVNEACGYTITAGGTGGGSSESLTTTFAGGNGLDGAMFDVMAINDLTIDSFDVNLDTGITDDIEVYFKTGTWVGSHTNPGDWTLLDTAAGITSAGDGLPTPLNLDLGVTVAAGERVAFYVTTLNGGMNYTNGTTTGNLFASDANLEFYEGRGMGYPFTGGFEPRVFNGNILYTTGGGSGLDFTCADLGENIIEVTVTDASGNASTCMAVVNVIDNIAPVITCGVANVTSELTDFEASTIPTGWTTVVTSGSADWTFGSGDMPTGGDFPTNAAIFDDDAAGSGSANVVSLLSPVYDISAAVTASISFDYALQEFAGDGFLEVEVYDGAAWQQILFVDVDTDPTNSGALDMAAYMNADFQVRFTFDDEGAWGWGAGVDNFQIDYEGVSTGNVVEIELGPDGTTTIDPYSLVSNIEEACGIDTIAVDVPTVTCADIGTPVMVTVFVSDTSGNLASCVAEVHVVDRLAPVLTCPADQTVDPGPGNIYYIVPDYFATGEAIADDNCTDPVTDTTQDPAAGTALPDGVYTVSFTATDEYGNTSSCDFELTVESVLGVNQNTLEAGVALYPNPASHVVNLVNKTNISLEKMMIYDVNGKLVNQIDLRTMQGEKAVDVSSLASGVYMVQIIGEKASTVKRLIKE</sequence>
<dbReference type="Gene3D" id="2.60.40.10">
    <property type="entry name" value="Immunoglobulins"/>
    <property type="match status" value="1"/>
</dbReference>
<organism evidence="4 5">
    <name type="scientific">Aequorivita vitellina</name>
    <dbReference type="NCBI Taxonomy" id="2874475"/>
    <lineage>
        <taxon>Bacteria</taxon>
        <taxon>Pseudomonadati</taxon>
        <taxon>Bacteroidota</taxon>
        <taxon>Flavobacteriia</taxon>
        <taxon>Flavobacteriales</taxon>
        <taxon>Flavobacteriaceae</taxon>
        <taxon>Aequorivita</taxon>
    </lineage>
</organism>
<reference evidence="4" key="1">
    <citation type="submission" date="2021-09" db="EMBL/GenBank/DDBJ databases">
        <title>Genome of Aequorivita sp. strain F47161.</title>
        <authorList>
            <person name="Wang Y."/>
        </authorList>
    </citation>
    <scope>NUCLEOTIDE SEQUENCE</scope>
    <source>
        <strain evidence="4">F47161</strain>
    </source>
</reference>
<feature type="domain" description="HYR" evidence="3">
    <location>
        <begin position="479"/>
        <end position="566"/>
    </location>
</feature>
<dbReference type="Pfam" id="PF18962">
    <property type="entry name" value="Por_Secre_tail"/>
    <property type="match status" value="1"/>
</dbReference>
<protein>
    <submittedName>
        <fullName evidence="4">T9SS type A sorting domain-containing protein</fullName>
    </submittedName>
</protein>
<feature type="non-terminal residue" evidence="4">
    <location>
        <position position="1"/>
    </location>
</feature>
<accession>A0A9X1QXF6</accession>
<dbReference type="SUPFAM" id="SSF49899">
    <property type="entry name" value="Concanavalin A-like lectins/glucanases"/>
    <property type="match status" value="1"/>
</dbReference>